<accession>A0ABX4NP31</accession>
<dbReference type="RefSeq" id="WP_100760587.1">
    <property type="nucleotide sequence ID" value="NZ_NPDS01000001.1"/>
</dbReference>
<sequence>MSATESSQTGIVQKPCQRCGKTFSCGASAHACDCFSVNLSSEVRKRLKENYNDCLCVSCLEELNRFNQ</sequence>
<organism evidence="1 2">
    <name type="scientific">Leptospira barantonii</name>
    <dbReference type="NCBI Taxonomy" id="2023184"/>
    <lineage>
        <taxon>Bacteria</taxon>
        <taxon>Pseudomonadati</taxon>
        <taxon>Spirochaetota</taxon>
        <taxon>Spirochaetia</taxon>
        <taxon>Leptospirales</taxon>
        <taxon>Leptospiraceae</taxon>
        <taxon>Leptospira</taxon>
    </lineage>
</organism>
<evidence type="ECO:0008006" key="3">
    <source>
        <dbReference type="Google" id="ProtNLM"/>
    </source>
</evidence>
<evidence type="ECO:0000313" key="1">
    <source>
        <dbReference type="EMBL" id="PJZ58594.1"/>
    </source>
</evidence>
<name>A0ABX4NP31_9LEPT</name>
<evidence type="ECO:0000313" key="2">
    <source>
        <dbReference type="Proteomes" id="UP000231879"/>
    </source>
</evidence>
<proteinExistence type="predicted"/>
<keyword evidence="2" id="KW-1185">Reference proteome</keyword>
<comment type="caution">
    <text evidence="1">The sequence shown here is derived from an EMBL/GenBank/DDBJ whole genome shotgun (WGS) entry which is preliminary data.</text>
</comment>
<gene>
    <name evidence="1" type="ORF">CH367_00610</name>
</gene>
<dbReference type="Pfam" id="PF14375">
    <property type="entry name" value="Cys_rich_CWC"/>
    <property type="match status" value="1"/>
</dbReference>
<dbReference type="InterPro" id="IPR032720">
    <property type="entry name" value="Cys_rich_CWC"/>
</dbReference>
<dbReference type="EMBL" id="NPDS01000001">
    <property type="protein sequence ID" value="PJZ58594.1"/>
    <property type="molecule type" value="Genomic_DNA"/>
</dbReference>
<reference evidence="1 2" key="1">
    <citation type="submission" date="2017-07" db="EMBL/GenBank/DDBJ databases">
        <title>Leptospira spp. isolated from tropical soils.</title>
        <authorList>
            <person name="Thibeaux R."/>
            <person name="Iraola G."/>
            <person name="Ferres I."/>
            <person name="Bierque E."/>
            <person name="Girault D."/>
            <person name="Soupe-Gilbert M.-E."/>
            <person name="Picardeau M."/>
            <person name="Goarant C."/>
        </authorList>
    </citation>
    <scope>NUCLEOTIDE SEQUENCE [LARGE SCALE GENOMIC DNA]</scope>
    <source>
        <strain evidence="1 2">FH4-C-A1</strain>
    </source>
</reference>
<dbReference type="Proteomes" id="UP000231879">
    <property type="component" value="Unassembled WGS sequence"/>
</dbReference>
<protein>
    <recommendedName>
        <fullName evidence="3">Cysteine-rich CWC family protein</fullName>
    </recommendedName>
</protein>